<keyword evidence="3" id="KW-0963">Cytoplasm</keyword>
<evidence type="ECO:0000256" key="10">
    <source>
        <dbReference type="ARBA" id="ARBA00023137"/>
    </source>
</evidence>
<evidence type="ECO:0000313" key="14">
    <source>
        <dbReference type="EMBL" id="KAK7389050.1"/>
    </source>
</evidence>
<evidence type="ECO:0000259" key="13">
    <source>
        <dbReference type="PROSITE" id="PS50011"/>
    </source>
</evidence>
<comment type="caution">
    <text evidence="14">The sequence shown here is derived from an EMBL/GenBank/DDBJ whole genome shotgun (WGS) entry which is preliminary data.</text>
</comment>
<evidence type="ECO:0000256" key="9">
    <source>
        <dbReference type="ARBA" id="ARBA00022840"/>
    </source>
</evidence>
<dbReference type="GO" id="GO:0005829">
    <property type="term" value="C:cytosol"/>
    <property type="evidence" value="ECO:0007669"/>
    <property type="project" value="UniProtKB-SubCell"/>
</dbReference>
<evidence type="ECO:0000256" key="3">
    <source>
        <dbReference type="ARBA" id="ARBA00022490"/>
    </source>
</evidence>
<keyword evidence="5" id="KW-0597">Phosphoprotein</keyword>
<keyword evidence="8" id="KW-0418">Kinase</keyword>
<dbReference type="GO" id="GO:0004713">
    <property type="term" value="F:protein tyrosine kinase activity"/>
    <property type="evidence" value="ECO:0007669"/>
    <property type="project" value="UniProtKB-KW"/>
</dbReference>
<accession>A0AAN9S405</accession>
<dbReference type="GO" id="GO:0071244">
    <property type="term" value="P:cellular response to carbon dioxide"/>
    <property type="evidence" value="ECO:0007669"/>
    <property type="project" value="UniProtKB-ARBA"/>
</dbReference>
<keyword evidence="9" id="KW-0067">ATP-binding</keyword>
<sequence>MKENSDGFVRADQIDLKSIDEQLERHLNKVLTIEKKKRSEDEEGVDDVLLHTSATASPKLRNQVSRINFKKKKQDWEIDPSKLIIKTVIARGTFGTVHRGVYDTQDVAVKLLDWGEEGQRTEAEIASLRAAFTQEVAVWHKLDHPNVTKFIGATMGSSELQIQTDDGLIGMPSNVCCVVVEYLAGGNLKQYLIKNRRRKLAFKVVIQLALDLARGLSYLHSQKIVHRDVKTENMLLDKTRTVKIADFGVARVEASNPNDMTGETGTLGYMAPEVLNGNPYNRKCDVYSFGICLWEIYCCDMPYPDLSFSEITSAVVRQNLRPEIPRCCPSSLANVMKKCWDASPDKRPEMDEVVSMMEAIDTSKGGGMIPLDQQQGCFCFRKHRGP</sequence>
<dbReference type="InterPro" id="IPR011009">
    <property type="entry name" value="Kinase-like_dom_sf"/>
</dbReference>
<dbReference type="EC" id="2.7.11.1" evidence="2"/>
<organism evidence="14 15">
    <name type="scientific">Psophocarpus tetragonolobus</name>
    <name type="common">Winged bean</name>
    <name type="synonym">Dolichos tetragonolobus</name>
    <dbReference type="NCBI Taxonomy" id="3891"/>
    <lineage>
        <taxon>Eukaryota</taxon>
        <taxon>Viridiplantae</taxon>
        <taxon>Streptophyta</taxon>
        <taxon>Embryophyta</taxon>
        <taxon>Tracheophyta</taxon>
        <taxon>Spermatophyta</taxon>
        <taxon>Magnoliopsida</taxon>
        <taxon>eudicotyledons</taxon>
        <taxon>Gunneridae</taxon>
        <taxon>Pentapetalae</taxon>
        <taxon>rosids</taxon>
        <taxon>fabids</taxon>
        <taxon>Fabales</taxon>
        <taxon>Fabaceae</taxon>
        <taxon>Papilionoideae</taxon>
        <taxon>50 kb inversion clade</taxon>
        <taxon>NPAAA clade</taxon>
        <taxon>indigoferoid/millettioid clade</taxon>
        <taxon>Phaseoleae</taxon>
        <taxon>Psophocarpus</taxon>
    </lineage>
</organism>
<dbReference type="FunFam" id="3.30.200.20:FF:000034">
    <property type="entry name" value="Kinase suppressor of Ras 1"/>
    <property type="match status" value="1"/>
</dbReference>
<evidence type="ECO:0000256" key="6">
    <source>
        <dbReference type="ARBA" id="ARBA00022679"/>
    </source>
</evidence>
<feature type="domain" description="Protein kinase" evidence="13">
    <location>
        <begin position="83"/>
        <end position="360"/>
    </location>
</feature>
<evidence type="ECO:0000256" key="7">
    <source>
        <dbReference type="ARBA" id="ARBA00022741"/>
    </source>
</evidence>
<dbReference type="CDD" id="cd13999">
    <property type="entry name" value="STKc_MAP3K-like"/>
    <property type="match status" value="1"/>
</dbReference>
<dbReference type="PROSITE" id="PS00108">
    <property type="entry name" value="PROTEIN_KINASE_ST"/>
    <property type="match status" value="1"/>
</dbReference>
<evidence type="ECO:0000313" key="15">
    <source>
        <dbReference type="Proteomes" id="UP001386955"/>
    </source>
</evidence>
<comment type="subcellular location">
    <subcellularLocation>
        <location evidence="1">Cytoplasm</location>
        <location evidence="1">Cytosol</location>
    </subcellularLocation>
</comment>
<evidence type="ECO:0000256" key="8">
    <source>
        <dbReference type="ARBA" id="ARBA00022777"/>
    </source>
</evidence>
<dbReference type="GO" id="GO:0010114">
    <property type="term" value="P:response to red light"/>
    <property type="evidence" value="ECO:0007669"/>
    <property type="project" value="UniProtKB-ARBA"/>
</dbReference>
<name>A0AAN9S405_PSOTE</name>
<keyword evidence="15" id="KW-1185">Reference proteome</keyword>
<dbReference type="PANTHER" id="PTHR44329">
    <property type="entry name" value="SERINE/THREONINE-PROTEIN KINASE TNNI3K-RELATED"/>
    <property type="match status" value="1"/>
</dbReference>
<dbReference type="InterPro" id="IPR000719">
    <property type="entry name" value="Prot_kinase_dom"/>
</dbReference>
<keyword evidence="7" id="KW-0547">Nucleotide-binding</keyword>
<reference evidence="14 15" key="1">
    <citation type="submission" date="2024-01" db="EMBL/GenBank/DDBJ databases">
        <title>The genomes of 5 underutilized Papilionoideae crops provide insights into root nodulation and disease resistanc.</title>
        <authorList>
            <person name="Jiang F."/>
        </authorList>
    </citation>
    <scope>NUCLEOTIDE SEQUENCE [LARGE SCALE GENOMIC DNA]</scope>
    <source>
        <strain evidence="14">DUOXIRENSHENG_FW03</strain>
        <tissue evidence="14">Leaves</tissue>
    </source>
</reference>
<evidence type="ECO:0000256" key="4">
    <source>
        <dbReference type="ARBA" id="ARBA00022527"/>
    </source>
</evidence>
<evidence type="ECO:0000256" key="2">
    <source>
        <dbReference type="ARBA" id="ARBA00012513"/>
    </source>
</evidence>
<dbReference type="InterPro" id="IPR008271">
    <property type="entry name" value="Ser/Thr_kinase_AS"/>
</dbReference>
<dbReference type="GO" id="GO:0005524">
    <property type="term" value="F:ATP binding"/>
    <property type="evidence" value="ECO:0007669"/>
    <property type="project" value="UniProtKB-KW"/>
</dbReference>
<keyword evidence="6" id="KW-0808">Transferase</keyword>
<dbReference type="PRINTS" id="PR00109">
    <property type="entry name" value="TYRKINASE"/>
</dbReference>
<dbReference type="PANTHER" id="PTHR44329:SF280">
    <property type="entry name" value="PROTEIN KINASE"/>
    <property type="match status" value="1"/>
</dbReference>
<dbReference type="GO" id="GO:0005886">
    <property type="term" value="C:plasma membrane"/>
    <property type="evidence" value="ECO:0007669"/>
    <property type="project" value="TreeGrafter"/>
</dbReference>
<keyword evidence="10" id="KW-0829">Tyrosine-protein kinase</keyword>
<dbReference type="Proteomes" id="UP001386955">
    <property type="component" value="Unassembled WGS sequence"/>
</dbReference>
<dbReference type="Pfam" id="PF07714">
    <property type="entry name" value="PK_Tyr_Ser-Thr"/>
    <property type="match status" value="1"/>
</dbReference>
<protein>
    <recommendedName>
        <fullName evidence="2">non-specific serine/threonine protein kinase</fullName>
        <ecNumber evidence="2">2.7.11.1</ecNumber>
    </recommendedName>
</protein>
<dbReference type="InterPro" id="IPR001245">
    <property type="entry name" value="Ser-Thr/Tyr_kinase_cat_dom"/>
</dbReference>
<dbReference type="GO" id="GO:1902456">
    <property type="term" value="P:regulation of stomatal opening"/>
    <property type="evidence" value="ECO:0007669"/>
    <property type="project" value="UniProtKB-ARBA"/>
</dbReference>
<evidence type="ECO:0000256" key="5">
    <source>
        <dbReference type="ARBA" id="ARBA00022553"/>
    </source>
</evidence>
<evidence type="ECO:0000256" key="1">
    <source>
        <dbReference type="ARBA" id="ARBA00004514"/>
    </source>
</evidence>
<dbReference type="EMBL" id="JAYMYS010000006">
    <property type="protein sequence ID" value="KAK7389050.1"/>
    <property type="molecule type" value="Genomic_DNA"/>
</dbReference>
<keyword evidence="4" id="KW-0723">Serine/threonine-protein kinase</keyword>
<dbReference type="Gene3D" id="1.10.510.10">
    <property type="entry name" value="Transferase(Phosphotransferase) domain 1"/>
    <property type="match status" value="1"/>
</dbReference>
<dbReference type="GO" id="GO:0004674">
    <property type="term" value="F:protein serine/threonine kinase activity"/>
    <property type="evidence" value="ECO:0007669"/>
    <property type="project" value="UniProtKB-KW"/>
</dbReference>
<dbReference type="InterPro" id="IPR051681">
    <property type="entry name" value="Ser/Thr_Kinases-Pseudokinases"/>
</dbReference>
<dbReference type="GO" id="GO:0009637">
    <property type="term" value="P:response to blue light"/>
    <property type="evidence" value="ECO:0007669"/>
    <property type="project" value="UniProtKB-ARBA"/>
</dbReference>
<comment type="catalytic activity">
    <reaction evidence="11">
        <text>L-threonyl-[protein] + ATP = O-phospho-L-threonyl-[protein] + ADP + H(+)</text>
        <dbReference type="Rhea" id="RHEA:46608"/>
        <dbReference type="Rhea" id="RHEA-COMP:11060"/>
        <dbReference type="Rhea" id="RHEA-COMP:11605"/>
        <dbReference type="ChEBI" id="CHEBI:15378"/>
        <dbReference type="ChEBI" id="CHEBI:30013"/>
        <dbReference type="ChEBI" id="CHEBI:30616"/>
        <dbReference type="ChEBI" id="CHEBI:61977"/>
        <dbReference type="ChEBI" id="CHEBI:456216"/>
        <dbReference type="EC" id="2.7.11.1"/>
    </reaction>
</comment>
<dbReference type="Gene3D" id="3.30.200.20">
    <property type="entry name" value="Phosphorylase Kinase, domain 1"/>
    <property type="match status" value="1"/>
</dbReference>
<dbReference type="FunFam" id="1.10.510.10:FF:000310">
    <property type="entry name" value="Serine/threonine-protein kinase HT1"/>
    <property type="match status" value="1"/>
</dbReference>
<dbReference type="PROSITE" id="PS50011">
    <property type="entry name" value="PROTEIN_KINASE_DOM"/>
    <property type="match status" value="1"/>
</dbReference>
<comment type="catalytic activity">
    <reaction evidence="12">
        <text>L-seryl-[protein] + ATP = O-phospho-L-seryl-[protein] + ADP + H(+)</text>
        <dbReference type="Rhea" id="RHEA:17989"/>
        <dbReference type="Rhea" id="RHEA-COMP:9863"/>
        <dbReference type="Rhea" id="RHEA-COMP:11604"/>
        <dbReference type="ChEBI" id="CHEBI:15378"/>
        <dbReference type="ChEBI" id="CHEBI:29999"/>
        <dbReference type="ChEBI" id="CHEBI:30616"/>
        <dbReference type="ChEBI" id="CHEBI:83421"/>
        <dbReference type="ChEBI" id="CHEBI:456216"/>
        <dbReference type="EC" id="2.7.11.1"/>
    </reaction>
</comment>
<dbReference type="SUPFAM" id="SSF56112">
    <property type="entry name" value="Protein kinase-like (PK-like)"/>
    <property type="match status" value="1"/>
</dbReference>
<proteinExistence type="predicted"/>
<dbReference type="AlphaFoldDB" id="A0AAN9S405"/>
<dbReference type="SMART" id="SM00220">
    <property type="entry name" value="S_TKc"/>
    <property type="match status" value="1"/>
</dbReference>
<evidence type="ECO:0000256" key="11">
    <source>
        <dbReference type="ARBA" id="ARBA00047899"/>
    </source>
</evidence>
<evidence type="ECO:0000256" key="12">
    <source>
        <dbReference type="ARBA" id="ARBA00048679"/>
    </source>
</evidence>
<gene>
    <name evidence="14" type="ORF">VNO78_23882</name>
</gene>
<dbReference type="GO" id="GO:0001659">
    <property type="term" value="P:temperature homeostasis"/>
    <property type="evidence" value="ECO:0007669"/>
    <property type="project" value="UniProtKB-ARBA"/>
</dbReference>